<reference evidence="4" key="1">
    <citation type="journal article" date="2020" name="Stud. Mycol.">
        <title>101 Dothideomycetes genomes: a test case for predicting lifestyles and emergence of pathogens.</title>
        <authorList>
            <person name="Haridas S."/>
            <person name="Albert R."/>
            <person name="Binder M."/>
            <person name="Bloem J."/>
            <person name="Labutti K."/>
            <person name="Salamov A."/>
            <person name="Andreopoulos B."/>
            <person name="Baker S."/>
            <person name="Barry K."/>
            <person name="Bills G."/>
            <person name="Bluhm B."/>
            <person name="Cannon C."/>
            <person name="Castanera R."/>
            <person name="Culley D."/>
            <person name="Daum C."/>
            <person name="Ezra D."/>
            <person name="Gonzalez J."/>
            <person name="Henrissat B."/>
            <person name="Kuo A."/>
            <person name="Liang C."/>
            <person name="Lipzen A."/>
            <person name="Lutzoni F."/>
            <person name="Magnuson J."/>
            <person name="Mondo S."/>
            <person name="Nolan M."/>
            <person name="Ohm R."/>
            <person name="Pangilinan J."/>
            <person name="Park H.-J."/>
            <person name="Ramirez L."/>
            <person name="Alfaro M."/>
            <person name="Sun H."/>
            <person name="Tritt A."/>
            <person name="Yoshinaga Y."/>
            <person name="Zwiers L.-H."/>
            <person name="Turgeon B."/>
            <person name="Goodwin S."/>
            <person name="Spatafora J."/>
            <person name="Crous P."/>
            <person name="Grigoriev I."/>
        </authorList>
    </citation>
    <scope>NUCLEOTIDE SEQUENCE</scope>
    <source>
        <strain evidence="4">CBS 119687</strain>
    </source>
</reference>
<gene>
    <name evidence="4" type="ORF">P153DRAFT_322219</name>
</gene>
<accession>A0A6A6A4D3</accession>
<dbReference type="Pfam" id="PF11807">
    <property type="entry name" value="UstYa"/>
    <property type="match status" value="1"/>
</dbReference>
<keyword evidence="3" id="KW-0812">Transmembrane</keyword>
<evidence type="ECO:0000313" key="4">
    <source>
        <dbReference type="EMBL" id="KAF2126406.1"/>
    </source>
</evidence>
<feature type="region of interest" description="Disordered" evidence="2">
    <location>
        <begin position="1"/>
        <end position="30"/>
    </location>
</feature>
<dbReference type="Proteomes" id="UP000799771">
    <property type="component" value="Unassembled WGS sequence"/>
</dbReference>
<feature type="transmembrane region" description="Helical" evidence="3">
    <location>
        <begin position="52"/>
        <end position="73"/>
    </location>
</feature>
<dbReference type="InterPro" id="IPR021765">
    <property type="entry name" value="UstYa-like"/>
</dbReference>
<dbReference type="PANTHER" id="PTHR33365:SF6">
    <property type="entry name" value="OXIDASE USTYA"/>
    <property type="match status" value="1"/>
</dbReference>
<name>A0A6A6A4D3_9PLEO</name>
<keyword evidence="3" id="KW-0472">Membrane</keyword>
<proteinExistence type="inferred from homology"/>
<comment type="similarity">
    <text evidence="1">Belongs to the ustYa family.</text>
</comment>
<dbReference type="RefSeq" id="XP_033520798.1">
    <property type="nucleotide sequence ID" value="XM_033665168.1"/>
</dbReference>
<protein>
    <submittedName>
        <fullName evidence="4">Uncharacterized protein</fullName>
    </submittedName>
</protein>
<evidence type="ECO:0000256" key="1">
    <source>
        <dbReference type="ARBA" id="ARBA00035112"/>
    </source>
</evidence>
<evidence type="ECO:0000256" key="3">
    <source>
        <dbReference type="SAM" id="Phobius"/>
    </source>
</evidence>
<dbReference type="OrthoDB" id="3687641at2759"/>
<evidence type="ECO:0000256" key="2">
    <source>
        <dbReference type="SAM" id="MobiDB-lite"/>
    </source>
</evidence>
<dbReference type="GO" id="GO:0043386">
    <property type="term" value="P:mycotoxin biosynthetic process"/>
    <property type="evidence" value="ECO:0007669"/>
    <property type="project" value="InterPro"/>
</dbReference>
<feature type="compositionally biased region" description="Acidic residues" evidence="2">
    <location>
        <begin position="14"/>
        <end position="24"/>
    </location>
</feature>
<keyword evidence="5" id="KW-1185">Reference proteome</keyword>
<dbReference type="AlphaFoldDB" id="A0A6A6A4D3"/>
<dbReference type="EMBL" id="ML977513">
    <property type="protein sequence ID" value="KAF2126406.1"/>
    <property type="molecule type" value="Genomic_DNA"/>
</dbReference>
<dbReference type="PANTHER" id="PTHR33365">
    <property type="entry name" value="YALI0B05434P"/>
    <property type="match status" value="1"/>
</dbReference>
<dbReference type="GeneID" id="54405600"/>
<evidence type="ECO:0000313" key="5">
    <source>
        <dbReference type="Proteomes" id="UP000799771"/>
    </source>
</evidence>
<organism evidence="4 5">
    <name type="scientific">Dothidotthia symphoricarpi CBS 119687</name>
    <dbReference type="NCBI Taxonomy" id="1392245"/>
    <lineage>
        <taxon>Eukaryota</taxon>
        <taxon>Fungi</taxon>
        <taxon>Dikarya</taxon>
        <taxon>Ascomycota</taxon>
        <taxon>Pezizomycotina</taxon>
        <taxon>Dothideomycetes</taxon>
        <taxon>Pleosporomycetidae</taxon>
        <taxon>Pleosporales</taxon>
        <taxon>Dothidotthiaceae</taxon>
        <taxon>Dothidotthia</taxon>
    </lineage>
</organism>
<keyword evidence="3" id="KW-1133">Transmembrane helix</keyword>
<sequence length="275" mass="31335">METVGSRKLSSEGSEGDNHDDDGLINEGEKGEAWYGGDEIASLRLSRARDILMLWAILFSVLVMSISQAWWLASDAIYSNTSPQTSTWHESFHVLNRSVYPKEQYAFTGAGAEVTEHMFNSFDPNRGLVALPKDPNILPSKEFPWDTTREVFILSSYYSLHSLKVLWNELNELRGDRPHDPHVLHSVNVIWEDIICAARTEPIAITEVDRDVVHRVNQTRQCRDWNDLEQFSLKSSACYKRLGYRSADDDEFAEWLFCPEGSPWQAAVDRHVAAS</sequence>